<keyword evidence="5" id="KW-0229">DNA integration</keyword>
<reference evidence="12 13" key="1">
    <citation type="submission" date="2019-10" db="EMBL/GenBank/DDBJ databases">
        <title>Alkalibaculum tamaniensis sp.nov., a new alkaliphilic acetogen, isolated on methoxylated aromatics from a mud volcano.</title>
        <authorList>
            <person name="Khomyakova M.A."/>
            <person name="Merkel A.Y."/>
            <person name="Bonch-Osmolovskaya E.A."/>
            <person name="Slobodkin A.I."/>
        </authorList>
    </citation>
    <scope>NUCLEOTIDE SEQUENCE [LARGE SCALE GENOMIC DNA]</scope>
    <source>
        <strain evidence="12 13">M08DMB</strain>
    </source>
</reference>
<dbReference type="Gene3D" id="1.10.443.10">
    <property type="entry name" value="Intergrase catalytic core"/>
    <property type="match status" value="1"/>
</dbReference>
<gene>
    <name evidence="12" type="ORF">GC105_08370</name>
</gene>
<feature type="domain" description="Core-binding (CB)" evidence="11">
    <location>
        <begin position="21"/>
        <end position="131"/>
    </location>
</feature>
<evidence type="ECO:0000259" key="10">
    <source>
        <dbReference type="PROSITE" id="PS51898"/>
    </source>
</evidence>
<dbReference type="EMBL" id="WHNX01000011">
    <property type="protein sequence ID" value="MPW25803.1"/>
    <property type="molecule type" value="Genomic_DNA"/>
</dbReference>
<accession>A0A6A7K9S2</accession>
<proteinExistence type="predicted"/>
<dbReference type="InterPro" id="IPR013762">
    <property type="entry name" value="Integrase-like_cat_sf"/>
</dbReference>
<dbReference type="PROSITE" id="PS51898">
    <property type="entry name" value="TYR_RECOMBINASE"/>
    <property type="match status" value="1"/>
</dbReference>
<keyword evidence="8" id="KW-0131">Cell cycle</keyword>
<dbReference type="GO" id="GO:0003677">
    <property type="term" value="F:DNA binding"/>
    <property type="evidence" value="ECO:0007669"/>
    <property type="project" value="UniProtKB-UniRule"/>
</dbReference>
<keyword evidence="4" id="KW-0159">Chromosome partition</keyword>
<dbReference type="Pfam" id="PF00589">
    <property type="entry name" value="Phage_integrase"/>
    <property type="match status" value="1"/>
</dbReference>
<protein>
    <submittedName>
        <fullName evidence="12">Tyrosine-type recombinase/integrase</fullName>
    </submittedName>
</protein>
<evidence type="ECO:0000256" key="4">
    <source>
        <dbReference type="ARBA" id="ARBA00022829"/>
    </source>
</evidence>
<evidence type="ECO:0000313" key="13">
    <source>
        <dbReference type="Proteomes" id="UP000440004"/>
    </source>
</evidence>
<dbReference type="GO" id="GO:0005737">
    <property type="term" value="C:cytoplasm"/>
    <property type="evidence" value="ECO:0007669"/>
    <property type="project" value="UniProtKB-SubCell"/>
</dbReference>
<dbReference type="InterPro" id="IPR011010">
    <property type="entry name" value="DNA_brk_join_enz"/>
</dbReference>
<evidence type="ECO:0000256" key="9">
    <source>
        <dbReference type="PROSITE-ProRule" id="PRU01248"/>
    </source>
</evidence>
<dbReference type="InterPro" id="IPR010998">
    <property type="entry name" value="Integrase_recombinase_N"/>
</dbReference>
<dbReference type="AlphaFoldDB" id="A0A6A7K9S2"/>
<dbReference type="InterPro" id="IPR044068">
    <property type="entry name" value="CB"/>
</dbReference>
<dbReference type="InterPro" id="IPR050090">
    <property type="entry name" value="Tyrosine_recombinase_XerCD"/>
</dbReference>
<sequence>MDTFTKDQNTQLTIKLRKLINDLPTFVETFFRGIEPNTSIKTRIAYAFDLRTFFYYITEELENFYGKKMKELNIEDLDVITSIDIEKFMEFLSFYSLPNYKNPDQFITYTNSNSGKARKLSTIRTFYRYFFKKELIISNPALLVDLPKSKEKAIIRLEVDEVANLLDTIETGENLSASQKKYHEHNKERDLALIALLLGTGIRISECVGLEIQHFNFENNSFRIIRKGGSETILYFSDEVQKILTDYISVRESIIPYPGHENAFFLSLQRKRLGVSAIQKLVKKYASIITPLKNISPHKLRSTYGTNLYRETGDIYLVADVLGHKDVNTTKKHYAAISDDQKRSAAKIVKLRED</sequence>
<keyword evidence="2" id="KW-0963">Cytoplasm</keyword>
<dbReference type="Proteomes" id="UP000440004">
    <property type="component" value="Unassembled WGS sequence"/>
</dbReference>
<evidence type="ECO:0000313" key="12">
    <source>
        <dbReference type="EMBL" id="MPW25803.1"/>
    </source>
</evidence>
<comment type="subcellular location">
    <subcellularLocation>
        <location evidence="1">Cytoplasm</location>
    </subcellularLocation>
</comment>
<keyword evidence="6 9" id="KW-0238">DNA-binding</keyword>
<name>A0A6A7K9S2_9FIRM</name>
<evidence type="ECO:0000256" key="8">
    <source>
        <dbReference type="ARBA" id="ARBA00023306"/>
    </source>
</evidence>
<keyword evidence="7" id="KW-0233">DNA recombination</keyword>
<dbReference type="InterPro" id="IPR002104">
    <property type="entry name" value="Integrase_catalytic"/>
</dbReference>
<dbReference type="SUPFAM" id="SSF56349">
    <property type="entry name" value="DNA breaking-rejoining enzymes"/>
    <property type="match status" value="1"/>
</dbReference>
<evidence type="ECO:0000256" key="2">
    <source>
        <dbReference type="ARBA" id="ARBA00022490"/>
    </source>
</evidence>
<evidence type="ECO:0000256" key="1">
    <source>
        <dbReference type="ARBA" id="ARBA00004496"/>
    </source>
</evidence>
<organism evidence="12 13">
    <name type="scientific">Alkalibaculum sporogenes</name>
    <dbReference type="NCBI Taxonomy" id="2655001"/>
    <lineage>
        <taxon>Bacteria</taxon>
        <taxon>Bacillati</taxon>
        <taxon>Bacillota</taxon>
        <taxon>Clostridia</taxon>
        <taxon>Eubacteriales</taxon>
        <taxon>Eubacteriaceae</taxon>
        <taxon>Alkalibaculum</taxon>
    </lineage>
</organism>
<comment type="caution">
    <text evidence="12">The sequence shown here is derived from an EMBL/GenBank/DDBJ whole genome shotgun (WGS) entry which is preliminary data.</text>
</comment>
<evidence type="ECO:0000256" key="5">
    <source>
        <dbReference type="ARBA" id="ARBA00022908"/>
    </source>
</evidence>
<dbReference type="GO" id="GO:0007059">
    <property type="term" value="P:chromosome segregation"/>
    <property type="evidence" value="ECO:0007669"/>
    <property type="project" value="UniProtKB-KW"/>
</dbReference>
<dbReference type="GO" id="GO:0015074">
    <property type="term" value="P:DNA integration"/>
    <property type="evidence" value="ECO:0007669"/>
    <property type="project" value="UniProtKB-KW"/>
</dbReference>
<feature type="domain" description="Tyr recombinase" evidence="10">
    <location>
        <begin position="152"/>
        <end position="347"/>
    </location>
</feature>
<dbReference type="PANTHER" id="PTHR30349:SF77">
    <property type="entry name" value="TYROSINE RECOMBINASE XERC"/>
    <property type="match status" value="1"/>
</dbReference>
<evidence type="ECO:0000256" key="7">
    <source>
        <dbReference type="ARBA" id="ARBA00023172"/>
    </source>
</evidence>
<dbReference type="GO" id="GO:0051301">
    <property type="term" value="P:cell division"/>
    <property type="evidence" value="ECO:0007669"/>
    <property type="project" value="UniProtKB-KW"/>
</dbReference>
<dbReference type="Gene3D" id="1.10.150.130">
    <property type="match status" value="1"/>
</dbReference>
<dbReference type="PROSITE" id="PS51900">
    <property type="entry name" value="CB"/>
    <property type="match status" value="1"/>
</dbReference>
<evidence type="ECO:0000256" key="6">
    <source>
        <dbReference type="ARBA" id="ARBA00023125"/>
    </source>
</evidence>
<keyword evidence="13" id="KW-1185">Reference proteome</keyword>
<dbReference type="PANTHER" id="PTHR30349">
    <property type="entry name" value="PHAGE INTEGRASE-RELATED"/>
    <property type="match status" value="1"/>
</dbReference>
<dbReference type="GO" id="GO:0006310">
    <property type="term" value="P:DNA recombination"/>
    <property type="evidence" value="ECO:0007669"/>
    <property type="project" value="UniProtKB-KW"/>
</dbReference>
<evidence type="ECO:0000259" key="11">
    <source>
        <dbReference type="PROSITE" id="PS51900"/>
    </source>
</evidence>
<keyword evidence="3" id="KW-0132">Cell division</keyword>
<evidence type="ECO:0000256" key="3">
    <source>
        <dbReference type="ARBA" id="ARBA00022618"/>
    </source>
</evidence>